<dbReference type="Gene3D" id="3.90.79.10">
    <property type="entry name" value="Nucleoside Triphosphate Pyrophosphohydrolase"/>
    <property type="match status" value="1"/>
</dbReference>
<gene>
    <name evidence="8" type="ORF">J2S41_004515</name>
</gene>
<keyword evidence="9" id="KW-1185">Reference proteome</keyword>
<feature type="domain" description="Nudix hydrolase" evidence="7">
    <location>
        <begin position="1"/>
        <end position="100"/>
    </location>
</feature>
<organism evidence="8 9">
    <name type="scientific">Catenuloplanes atrovinosus</name>
    <dbReference type="NCBI Taxonomy" id="137266"/>
    <lineage>
        <taxon>Bacteria</taxon>
        <taxon>Bacillati</taxon>
        <taxon>Actinomycetota</taxon>
        <taxon>Actinomycetes</taxon>
        <taxon>Micromonosporales</taxon>
        <taxon>Micromonosporaceae</taxon>
        <taxon>Catenuloplanes</taxon>
    </lineage>
</organism>
<evidence type="ECO:0000256" key="2">
    <source>
        <dbReference type="ARBA" id="ARBA00005582"/>
    </source>
</evidence>
<evidence type="ECO:0000256" key="1">
    <source>
        <dbReference type="ARBA" id="ARBA00001946"/>
    </source>
</evidence>
<dbReference type="PRINTS" id="PR00502">
    <property type="entry name" value="NUDIXFAMILY"/>
</dbReference>
<evidence type="ECO:0000256" key="4">
    <source>
        <dbReference type="ARBA" id="ARBA00022842"/>
    </source>
</evidence>
<accession>A0AAE4CB65</accession>
<dbReference type="CDD" id="cd02883">
    <property type="entry name" value="NUDIX_Hydrolase"/>
    <property type="match status" value="1"/>
</dbReference>
<dbReference type="InterPro" id="IPR020084">
    <property type="entry name" value="NUDIX_hydrolase_CS"/>
</dbReference>
<dbReference type="PROSITE" id="PS51462">
    <property type="entry name" value="NUDIX"/>
    <property type="match status" value="1"/>
</dbReference>
<evidence type="ECO:0000313" key="9">
    <source>
        <dbReference type="Proteomes" id="UP001183643"/>
    </source>
</evidence>
<evidence type="ECO:0000256" key="3">
    <source>
        <dbReference type="ARBA" id="ARBA00022801"/>
    </source>
</evidence>
<dbReference type="InterPro" id="IPR015797">
    <property type="entry name" value="NUDIX_hydrolase-like_dom_sf"/>
</dbReference>
<evidence type="ECO:0000256" key="5">
    <source>
        <dbReference type="RuleBase" id="RU003476"/>
    </source>
</evidence>
<dbReference type="InterPro" id="IPR000086">
    <property type="entry name" value="NUDIX_hydrolase_dom"/>
</dbReference>
<dbReference type="Pfam" id="PF00293">
    <property type="entry name" value="NUDIX"/>
    <property type="match status" value="1"/>
</dbReference>
<evidence type="ECO:0000259" key="7">
    <source>
        <dbReference type="PROSITE" id="PS51462"/>
    </source>
</evidence>
<feature type="region of interest" description="Disordered" evidence="6">
    <location>
        <begin position="75"/>
        <end position="100"/>
    </location>
</feature>
<evidence type="ECO:0000256" key="6">
    <source>
        <dbReference type="SAM" id="MobiDB-lite"/>
    </source>
</evidence>
<dbReference type="RefSeq" id="WP_310370214.1">
    <property type="nucleotide sequence ID" value="NZ_JAVDYB010000001.1"/>
</dbReference>
<dbReference type="InterPro" id="IPR020476">
    <property type="entry name" value="Nudix_hydrolase"/>
</dbReference>
<comment type="similarity">
    <text evidence="2 5">Belongs to the Nudix hydrolase family.</text>
</comment>
<dbReference type="AlphaFoldDB" id="A0AAE4CB65"/>
<reference evidence="8" key="1">
    <citation type="submission" date="2023-07" db="EMBL/GenBank/DDBJ databases">
        <title>Sequencing the genomes of 1000 actinobacteria strains.</title>
        <authorList>
            <person name="Klenk H.-P."/>
        </authorList>
    </citation>
    <scope>NUCLEOTIDE SEQUENCE</scope>
    <source>
        <strain evidence="8">DSM 44707</strain>
    </source>
</reference>
<dbReference type="Proteomes" id="UP001183643">
    <property type="component" value="Unassembled WGS sequence"/>
</dbReference>
<dbReference type="SUPFAM" id="SSF55811">
    <property type="entry name" value="Nudix"/>
    <property type="match status" value="1"/>
</dbReference>
<keyword evidence="4" id="KW-0460">Magnesium</keyword>
<evidence type="ECO:0000313" key="8">
    <source>
        <dbReference type="EMBL" id="MDR7277737.1"/>
    </source>
</evidence>
<proteinExistence type="inferred from homology"/>
<protein>
    <submittedName>
        <fullName evidence="8">8-oxo-dGTP pyrophosphatase MutT (NUDIX family)</fullName>
    </submittedName>
</protein>
<dbReference type="GO" id="GO:0016787">
    <property type="term" value="F:hydrolase activity"/>
    <property type="evidence" value="ECO:0007669"/>
    <property type="project" value="UniProtKB-KW"/>
</dbReference>
<dbReference type="PROSITE" id="PS00893">
    <property type="entry name" value="NUDIX_BOX"/>
    <property type="match status" value="1"/>
</dbReference>
<dbReference type="EMBL" id="JAVDYB010000001">
    <property type="protein sequence ID" value="MDR7277737.1"/>
    <property type="molecule type" value="Genomic_DNA"/>
</dbReference>
<keyword evidence="3 5" id="KW-0378">Hydrolase</keyword>
<name>A0AAE4CB65_9ACTN</name>
<comment type="cofactor">
    <cofactor evidence="1">
        <name>Mg(2+)</name>
        <dbReference type="ChEBI" id="CHEBI:18420"/>
    </cofactor>
</comment>
<sequence length="100" mass="10825">MNRLVLAGCVITDAGGRILLLHRRTAGRVQWEIPGGKIDAGEDARAAAVREVREEVGVDVVIVRRLGEKSFEEDSRTHEVHLVSGSGRGRDAVGERTADP</sequence>
<dbReference type="PANTHER" id="PTHR43046">
    <property type="entry name" value="GDP-MANNOSE MANNOSYL HYDROLASE"/>
    <property type="match status" value="1"/>
</dbReference>
<comment type="caution">
    <text evidence="8">The sequence shown here is derived from an EMBL/GenBank/DDBJ whole genome shotgun (WGS) entry which is preliminary data.</text>
</comment>
<dbReference type="PANTHER" id="PTHR43046:SF12">
    <property type="entry name" value="GDP-MANNOSE MANNOSYL HYDROLASE"/>
    <property type="match status" value="1"/>
</dbReference>
<feature type="compositionally biased region" description="Basic and acidic residues" evidence="6">
    <location>
        <begin position="88"/>
        <end position="100"/>
    </location>
</feature>